<comment type="caution">
    <text evidence="1">The sequence shown here is derived from an EMBL/GenBank/DDBJ whole genome shotgun (WGS) entry which is preliminary data.</text>
</comment>
<accession>A0ACB9SG32</accession>
<keyword evidence="2" id="KW-1185">Reference proteome</keyword>
<reference evidence="2" key="1">
    <citation type="journal article" date="2023" name="Front. Plant Sci.">
        <title>Chromosomal-level genome assembly of Melastoma candidum provides insights into trichome evolution.</title>
        <authorList>
            <person name="Zhong Y."/>
            <person name="Wu W."/>
            <person name="Sun C."/>
            <person name="Zou P."/>
            <person name="Liu Y."/>
            <person name="Dai S."/>
            <person name="Zhou R."/>
        </authorList>
    </citation>
    <scope>NUCLEOTIDE SEQUENCE [LARGE SCALE GENOMIC DNA]</scope>
</reference>
<evidence type="ECO:0000313" key="2">
    <source>
        <dbReference type="Proteomes" id="UP001057402"/>
    </source>
</evidence>
<sequence length="200" mass="22965">MIVKKPTSEEEFTAFTGLYKVSPYYQFAHFTANQAILEAFEREEDQNLNSLHIDFDVSHGFQWPSLIQSLSRRPQVITGSRWDHWVWPGLLRSSTTRRAGLSASRMGSGISFFEFQGLIRGSKLINVRKKKQETVCREPCLPSQHVEQLHEDLGNLKDDPIHQALGRDPRRAGREQKPSELPFEVHGIVTLLRCHVRLTS</sequence>
<dbReference type="Proteomes" id="UP001057402">
    <property type="component" value="Chromosome 1"/>
</dbReference>
<gene>
    <name evidence="1" type="ORF">MLD38_001101</name>
</gene>
<protein>
    <submittedName>
        <fullName evidence="1">Uncharacterized protein</fullName>
    </submittedName>
</protein>
<dbReference type="EMBL" id="CM042880">
    <property type="protein sequence ID" value="KAI4388804.1"/>
    <property type="molecule type" value="Genomic_DNA"/>
</dbReference>
<proteinExistence type="predicted"/>
<name>A0ACB9SG32_9MYRT</name>
<evidence type="ECO:0000313" key="1">
    <source>
        <dbReference type="EMBL" id="KAI4388804.1"/>
    </source>
</evidence>
<organism evidence="1 2">
    <name type="scientific">Melastoma candidum</name>
    <dbReference type="NCBI Taxonomy" id="119954"/>
    <lineage>
        <taxon>Eukaryota</taxon>
        <taxon>Viridiplantae</taxon>
        <taxon>Streptophyta</taxon>
        <taxon>Embryophyta</taxon>
        <taxon>Tracheophyta</taxon>
        <taxon>Spermatophyta</taxon>
        <taxon>Magnoliopsida</taxon>
        <taxon>eudicotyledons</taxon>
        <taxon>Gunneridae</taxon>
        <taxon>Pentapetalae</taxon>
        <taxon>rosids</taxon>
        <taxon>malvids</taxon>
        <taxon>Myrtales</taxon>
        <taxon>Melastomataceae</taxon>
        <taxon>Melastomatoideae</taxon>
        <taxon>Melastomateae</taxon>
        <taxon>Melastoma</taxon>
    </lineage>
</organism>